<dbReference type="AlphaFoldDB" id="M3AMB1"/>
<name>M3AMB1_PSEFD</name>
<reference evidence="1 2" key="1">
    <citation type="journal article" date="2012" name="PLoS Pathog.">
        <title>Diverse lifestyles and strategies of plant pathogenesis encoded in the genomes of eighteen Dothideomycetes fungi.</title>
        <authorList>
            <person name="Ohm R.A."/>
            <person name="Feau N."/>
            <person name="Henrissat B."/>
            <person name="Schoch C.L."/>
            <person name="Horwitz B.A."/>
            <person name="Barry K.W."/>
            <person name="Condon B.J."/>
            <person name="Copeland A.C."/>
            <person name="Dhillon B."/>
            <person name="Glaser F."/>
            <person name="Hesse C.N."/>
            <person name="Kosti I."/>
            <person name="LaButti K."/>
            <person name="Lindquist E.A."/>
            <person name="Lucas S."/>
            <person name="Salamov A.A."/>
            <person name="Bradshaw R.E."/>
            <person name="Ciuffetti L."/>
            <person name="Hamelin R.C."/>
            <person name="Kema G.H.J."/>
            <person name="Lawrence C."/>
            <person name="Scott J.A."/>
            <person name="Spatafora J.W."/>
            <person name="Turgeon B.G."/>
            <person name="de Wit P.J.G.M."/>
            <person name="Zhong S."/>
            <person name="Goodwin S.B."/>
            <person name="Grigoriev I.V."/>
        </authorList>
    </citation>
    <scope>NUCLEOTIDE SEQUENCE [LARGE SCALE GENOMIC DNA]</scope>
    <source>
        <strain evidence="1 2">CIRAD86</strain>
    </source>
</reference>
<evidence type="ECO:0000313" key="2">
    <source>
        <dbReference type="Proteomes" id="UP000016932"/>
    </source>
</evidence>
<organism evidence="1 2">
    <name type="scientific">Pseudocercospora fijiensis (strain CIRAD86)</name>
    <name type="common">Black leaf streak disease fungus</name>
    <name type="synonym">Mycosphaerella fijiensis</name>
    <dbReference type="NCBI Taxonomy" id="383855"/>
    <lineage>
        <taxon>Eukaryota</taxon>
        <taxon>Fungi</taxon>
        <taxon>Dikarya</taxon>
        <taxon>Ascomycota</taxon>
        <taxon>Pezizomycotina</taxon>
        <taxon>Dothideomycetes</taxon>
        <taxon>Dothideomycetidae</taxon>
        <taxon>Mycosphaerellales</taxon>
        <taxon>Mycosphaerellaceae</taxon>
        <taxon>Pseudocercospora</taxon>
    </lineage>
</organism>
<dbReference type="VEuPathDB" id="FungiDB:MYCFIDRAFT_171596"/>
<dbReference type="OrthoDB" id="6715177at2759"/>
<accession>M3AMB1</accession>
<dbReference type="EMBL" id="KB446556">
    <property type="protein sequence ID" value="EME85716.1"/>
    <property type="molecule type" value="Genomic_DNA"/>
</dbReference>
<proteinExistence type="predicted"/>
<dbReference type="GeneID" id="19332659"/>
<protein>
    <submittedName>
        <fullName evidence="1">Uncharacterized protein</fullName>
    </submittedName>
</protein>
<dbReference type="KEGG" id="pfj:MYCFIDRAFT_171596"/>
<dbReference type="HOGENOM" id="CLU_2923689_0_0_1"/>
<evidence type="ECO:0000313" key="1">
    <source>
        <dbReference type="EMBL" id="EME85716.1"/>
    </source>
</evidence>
<sequence length="61" mass="7006">MPRPGRPSEFAVLGDCLLTIYLKTRLRPDRMKVHVSFIPVYLSQFQLHLLCCPIPSSTPCY</sequence>
<gene>
    <name evidence="1" type="ORF">MYCFIDRAFT_171596</name>
</gene>
<dbReference type="RefSeq" id="XP_007923229.1">
    <property type="nucleotide sequence ID" value="XM_007925038.1"/>
</dbReference>
<keyword evidence="2" id="KW-1185">Reference proteome</keyword>
<dbReference type="Proteomes" id="UP000016932">
    <property type="component" value="Unassembled WGS sequence"/>
</dbReference>